<evidence type="ECO:0000313" key="5">
    <source>
        <dbReference type="EMBL" id="KAL0070759.1"/>
    </source>
</evidence>
<dbReference type="EMBL" id="JBBXMP010000005">
    <property type="protein sequence ID" value="KAL0070759.1"/>
    <property type="molecule type" value="Genomic_DNA"/>
</dbReference>
<feature type="coiled-coil region" evidence="4">
    <location>
        <begin position="133"/>
        <end position="185"/>
    </location>
</feature>
<protein>
    <recommendedName>
        <fullName evidence="7">Fms interacting protein</fullName>
    </recommendedName>
</protein>
<evidence type="ECO:0000313" key="6">
    <source>
        <dbReference type="Proteomes" id="UP001437256"/>
    </source>
</evidence>
<dbReference type="Pfam" id="PF09766">
    <property type="entry name" value="FmiP_Thoc5"/>
    <property type="match status" value="1"/>
</dbReference>
<comment type="caution">
    <text evidence="5">The sequence shown here is derived from an EMBL/GenBank/DDBJ whole genome shotgun (WGS) entry which is preliminary data.</text>
</comment>
<gene>
    <name evidence="5" type="ORF">AAF712_001980</name>
</gene>
<dbReference type="Proteomes" id="UP001437256">
    <property type="component" value="Unassembled WGS sequence"/>
</dbReference>
<keyword evidence="3" id="KW-0539">Nucleus</keyword>
<sequence length="202" mass="23106">MSEGDEIIQHLRELASPEYDAYDVGAIQIRATALISRLKTLNRSANLATRTRKDATAVARQEMDHSYLGLQNLLYEKRHLEREIEKCRQFASVYQDVPLHPLEDFKQLAPEEACNESVLANEHQLMLNRLSFELAERQRLDQKRKELIQAKEEMMKDSKAKAATMENVKAQIDTLVKTASEIQKKVEELVQPLPATDSMLTG</sequence>
<accession>A0ABR3ABS3</accession>
<dbReference type="PANTHER" id="PTHR13375:SF3">
    <property type="entry name" value="THO COMPLEX SUBUNIT 5 HOMOLOG"/>
    <property type="match status" value="1"/>
</dbReference>
<keyword evidence="6" id="KW-1185">Reference proteome</keyword>
<keyword evidence="4" id="KW-0175">Coiled coil</keyword>
<dbReference type="InterPro" id="IPR019163">
    <property type="entry name" value="THO_Thoc5"/>
</dbReference>
<evidence type="ECO:0008006" key="7">
    <source>
        <dbReference type="Google" id="ProtNLM"/>
    </source>
</evidence>
<comment type="subcellular location">
    <subcellularLocation>
        <location evidence="1">Nucleus</location>
    </subcellularLocation>
</comment>
<evidence type="ECO:0000256" key="4">
    <source>
        <dbReference type="SAM" id="Coils"/>
    </source>
</evidence>
<comment type="similarity">
    <text evidence="2">Belongs to the THOC5 family.</text>
</comment>
<proteinExistence type="inferred from homology"/>
<evidence type="ECO:0000256" key="1">
    <source>
        <dbReference type="ARBA" id="ARBA00004123"/>
    </source>
</evidence>
<name>A0ABR3ABS3_9AGAR</name>
<reference evidence="5 6" key="1">
    <citation type="submission" date="2024-05" db="EMBL/GenBank/DDBJ databases">
        <title>A draft genome resource for the thread blight pathogen Marasmius tenuissimus strain MS-2.</title>
        <authorList>
            <person name="Yulfo-Soto G.E."/>
            <person name="Baruah I.K."/>
            <person name="Amoako-Attah I."/>
            <person name="Bukari Y."/>
            <person name="Meinhardt L.W."/>
            <person name="Bailey B.A."/>
            <person name="Cohen S.P."/>
        </authorList>
    </citation>
    <scope>NUCLEOTIDE SEQUENCE [LARGE SCALE GENOMIC DNA]</scope>
    <source>
        <strain evidence="5 6">MS-2</strain>
    </source>
</reference>
<evidence type="ECO:0000256" key="2">
    <source>
        <dbReference type="ARBA" id="ARBA00008044"/>
    </source>
</evidence>
<dbReference type="PANTHER" id="PTHR13375">
    <property type="entry name" value="FMS INTERACTING PROTEIN"/>
    <property type="match status" value="1"/>
</dbReference>
<organism evidence="5 6">
    <name type="scientific">Marasmius tenuissimus</name>
    <dbReference type="NCBI Taxonomy" id="585030"/>
    <lineage>
        <taxon>Eukaryota</taxon>
        <taxon>Fungi</taxon>
        <taxon>Dikarya</taxon>
        <taxon>Basidiomycota</taxon>
        <taxon>Agaricomycotina</taxon>
        <taxon>Agaricomycetes</taxon>
        <taxon>Agaricomycetidae</taxon>
        <taxon>Agaricales</taxon>
        <taxon>Marasmiineae</taxon>
        <taxon>Marasmiaceae</taxon>
        <taxon>Marasmius</taxon>
    </lineage>
</organism>
<evidence type="ECO:0000256" key="3">
    <source>
        <dbReference type="ARBA" id="ARBA00023242"/>
    </source>
</evidence>